<organism evidence="1 2">
    <name type="scientific">Suicoccus acidiformans</name>
    <dbReference type="NCBI Taxonomy" id="2036206"/>
    <lineage>
        <taxon>Bacteria</taxon>
        <taxon>Bacillati</taxon>
        <taxon>Bacillota</taxon>
        <taxon>Bacilli</taxon>
        <taxon>Lactobacillales</taxon>
        <taxon>Aerococcaceae</taxon>
        <taxon>Suicoccus</taxon>
    </lineage>
</organism>
<proteinExistence type="predicted"/>
<gene>
    <name evidence="1" type="ORF">CL176_05810</name>
</gene>
<name>A0A347WKE0_9LACT</name>
<dbReference type="KEGG" id="abae:CL176_05810"/>
<reference evidence="1 2" key="1">
    <citation type="submission" date="2017-09" db="EMBL/GenBank/DDBJ databases">
        <title>Complete genome sequence of Oxytococcus suis strain ZY16052.</title>
        <authorList>
            <person name="Li F."/>
        </authorList>
    </citation>
    <scope>NUCLEOTIDE SEQUENCE [LARGE SCALE GENOMIC DNA]</scope>
    <source>
        <strain evidence="1 2">ZY16052</strain>
    </source>
</reference>
<dbReference type="Proteomes" id="UP000263232">
    <property type="component" value="Chromosome"/>
</dbReference>
<accession>A0A347WKE0</accession>
<dbReference type="EMBL" id="CP023434">
    <property type="protein sequence ID" value="AXY25547.1"/>
    <property type="molecule type" value="Genomic_DNA"/>
</dbReference>
<evidence type="ECO:0000313" key="1">
    <source>
        <dbReference type="EMBL" id="AXY25547.1"/>
    </source>
</evidence>
<keyword evidence="2" id="KW-1185">Reference proteome</keyword>
<evidence type="ECO:0000313" key="2">
    <source>
        <dbReference type="Proteomes" id="UP000263232"/>
    </source>
</evidence>
<sequence length="88" mass="10465">MFHLILLSSELLLLFLLHPYVNLFTKFCKGFFQKKLLFMKMKTLTHMRLRDFLNKSFLPKSGQKGFTCALHVFQFTNKYKKEPIGLFA</sequence>
<dbReference type="AlphaFoldDB" id="A0A347WKE0"/>
<protein>
    <submittedName>
        <fullName evidence="1">Uncharacterized protein</fullName>
    </submittedName>
</protein>